<keyword evidence="2" id="KW-1185">Reference proteome</keyword>
<accession>A0AAE3ITX8</accession>
<protein>
    <submittedName>
        <fullName evidence="1">Uncharacterized protein</fullName>
    </submittedName>
</protein>
<comment type="caution">
    <text evidence="1">The sequence shown here is derived from an EMBL/GenBank/DDBJ whole genome shotgun (WGS) entry which is preliminary data.</text>
</comment>
<sequence length="48" mass="5584">MKKPRKRGIEKAQKEMDRYENWKEHVEAVGGTLIKCKDGKVRGILRGD</sequence>
<name>A0AAE3ITX8_9BACI</name>
<reference evidence="1" key="1">
    <citation type="submission" date="2022-10" db="EMBL/GenBank/DDBJ databases">
        <title>Description of Fervidibacillus gen. nov. in the family Fervidibacillaceae fam. nov. with two species, Fervidibacillus albus sp. nov., and Fervidibacillus halotolerans sp. nov., isolated from tidal flat sediments.</title>
        <authorList>
            <person name="Kwon K.K."/>
            <person name="Yang S.-H."/>
        </authorList>
    </citation>
    <scope>NUCLEOTIDE SEQUENCE</scope>
    <source>
        <strain evidence="1">JCM 19140</strain>
    </source>
</reference>
<dbReference type="Proteomes" id="UP001209318">
    <property type="component" value="Unassembled WGS sequence"/>
</dbReference>
<gene>
    <name evidence="1" type="ORF">OEV98_11075</name>
</gene>
<evidence type="ECO:0000313" key="1">
    <source>
        <dbReference type="EMBL" id="MCU9614102.1"/>
    </source>
</evidence>
<dbReference type="AlphaFoldDB" id="A0AAE3ITX8"/>
<evidence type="ECO:0000313" key="2">
    <source>
        <dbReference type="Proteomes" id="UP001209318"/>
    </source>
</evidence>
<organism evidence="1 2">
    <name type="scientific">Perspicuibacillus lycopersici</name>
    <dbReference type="NCBI Taxonomy" id="1325689"/>
    <lineage>
        <taxon>Bacteria</taxon>
        <taxon>Bacillati</taxon>
        <taxon>Bacillota</taxon>
        <taxon>Bacilli</taxon>
        <taxon>Bacillales</taxon>
        <taxon>Bacillaceae</taxon>
        <taxon>Perspicuibacillus</taxon>
    </lineage>
</organism>
<proteinExistence type="predicted"/>
<dbReference type="RefSeq" id="WP_263073339.1">
    <property type="nucleotide sequence ID" value="NZ_JAOUSF010000003.1"/>
</dbReference>
<dbReference type="EMBL" id="JAOUSF010000003">
    <property type="protein sequence ID" value="MCU9614102.1"/>
    <property type="molecule type" value="Genomic_DNA"/>
</dbReference>